<reference evidence="1 2" key="1">
    <citation type="journal article" date="2024" name="G3 (Bethesda)">
        <title>Genome assembly of Hibiscus sabdariffa L. provides insights into metabolisms of medicinal natural products.</title>
        <authorList>
            <person name="Kim T."/>
        </authorList>
    </citation>
    <scope>NUCLEOTIDE SEQUENCE [LARGE SCALE GENOMIC DNA]</scope>
    <source>
        <strain evidence="1">TK-2024</strain>
        <tissue evidence="1">Old leaves</tissue>
    </source>
</reference>
<comment type="caution">
    <text evidence="1">The sequence shown here is derived from an EMBL/GenBank/DDBJ whole genome shotgun (WGS) entry which is preliminary data.</text>
</comment>
<evidence type="ECO:0000313" key="2">
    <source>
        <dbReference type="Proteomes" id="UP001472677"/>
    </source>
</evidence>
<name>A0ABR2BMF3_9ROSI</name>
<proteinExistence type="predicted"/>
<organism evidence="1 2">
    <name type="scientific">Hibiscus sabdariffa</name>
    <name type="common">roselle</name>
    <dbReference type="NCBI Taxonomy" id="183260"/>
    <lineage>
        <taxon>Eukaryota</taxon>
        <taxon>Viridiplantae</taxon>
        <taxon>Streptophyta</taxon>
        <taxon>Embryophyta</taxon>
        <taxon>Tracheophyta</taxon>
        <taxon>Spermatophyta</taxon>
        <taxon>Magnoliopsida</taxon>
        <taxon>eudicotyledons</taxon>
        <taxon>Gunneridae</taxon>
        <taxon>Pentapetalae</taxon>
        <taxon>rosids</taxon>
        <taxon>malvids</taxon>
        <taxon>Malvales</taxon>
        <taxon>Malvaceae</taxon>
        <taxon>Malvoideae</taxon>
        <taxon>Hibiscus</taxon>
    </lineage>
</organism>
<dbReference type="Proteomes" id="UP001472677">
    <property type="component" value="Unassembled WGS sequence"/>
</dbReference>
<keyword evidence="2" id="KW-1185">Reference proteome</keyword>
<gene>
    <name evidence="1" type="ORF">V6N12_019488</name>
</gene>
<accession>A0ABR2BMF3</accession>
<dbReference type="EMBL" id="JBBPBM010000103">
    <property type="protein sequence ID" value="KAK8508309.1"/>
    <property type="molecule type" value="Genomic_DNA"/>
</dbReference>
<protein>
    <submittedName>
        <fullName evidence="1">Uncharacterized protein</fullName>
    </submittedName>
</protein>
<sequence length="126" mass="14167">MQNGMTRGVDMIEAIGMLGGHEVSCEHAGMGANEVNIVHVGEGSTTELVHYKRGRHKVRLLSDVIRSLLSSEEKLKAVKNAHRKGRGRSCKSPHHPCRFSINYVRSIFYLVPGKREVWFWGFFGGF</sequence>
<evidence type="ECO:0000313" key="1">
    <source>
        <dbReference type="EMBL" id="KAK8508309.1"/>
    </source>
</evidence>